<reference evidence="2 3" key="1">
    <citation type="submission" date="2020-08" db="EMBL/GenBank/DDBJ databases">
        <title>Genomic Encyclopedia of Type Strains, Phase III (KMG-III): the genomes of soil and plant-associated and newly described type strains.</title>
        <authorList>
            <person name="Whitman W."/>
        </authorList>
    </citation>
    <scope>NUCLEOTIDE SEQUENCE [LARGE SCALE GENOMIC DNA]</scope>
    <source>
        <strain evidence="2 3">CECT 3271</strain>
    </source>
</reference>
<evidence type="ECO:0000313" key="3">
    <source>
        <dbReference type="Proteomes" id="UP000530412"/>
    </source>
</evidence>
<dbReference type="AlphaFoldDB" id="A0AA40SI77"/>
<sequence>MRSSTSRGAPTSASPGTSLQARTASAAASPAARVRSVRPGATLAVENPTAAAAVSWLTTSHGLRATPGDGTDIVPPWAD</sequence>
<dbReference type="EMBL" id="JACJIE010000015">
    <property type="protein sequence ID" value="MBA8946733.1"/>
    <property type="molecule type" value="Genomic_DNA"/>
</dbReference>
<proteinExistence type="predicted"/>
<evidence type="ECO:0000256" key="1">
    <source>
        <dbReference type="SAM" id="MobiDB-lite"/>
    </source>
</evidence>
<comment type="caution">
    <text evidence="2">The sequence shown here is derived from an EMBL/GenBank/DDBJ whole genome shotgun (WGS) entry which is preliminary data.</text>
</comment>
<evidence type="ECO:0000313" key="2">
    <source>
        <dbReference type="EMBL" id="MBA8946733.1"/>
    </source>
</evidence>
<name>A0AA40SI77_9ACTN</name>
<feature type="region of interest" description="Disordered" evidence="1">
    <location>
        <begin position="1"/>
        <end position="34"/>
    </location>
</feature>
<feature type="compositionally biased region" description="Polar residues" evidence="1">
    <location>
        <begin position="1"/>
        <end position="20"/>
    </location>
</feature>
<feature type="compositionally biased region" description="Low complexity" evidence="1">
    <location>
        <begin position="21"/>
        <end position="34"/>
    </location>
</feature>
<protein>
    <submittedName>
        <fullName evidence="2">Uncharacterized protein</fullName>
    </submittedName>
</protein>
<accession>A0AA40SI77</accession>
<dbReference type="RefSeq" id="WP_142196286.1">
    <property type="nucleotide sequence ID" value="NZ_BMSU01000014.1"/>
</dbReference>
<organism evidence="2 3">
    <name type="scientific">Streptomyces calvus</name>
    <dbReference type="NCBI Taxonomy" id="67282"/>
    <lineage>
        <taxon>Bacteria</taxon>
        <taxon>Bacillati</taxon>
        <taxon>Actinomycetota</taxon>
        <taxon>Actinomycetes</taxon>
        <taxon>Kitasatosporales</taxon>
        <taxon>Streptomycetaceae</taxon>
        <taxon>Streptomyces</taxon>
    </lineage>
</organism>
<gene>
    <name evidence="2" type="ORF">FHS33_005186</name>
</gene>
<dbReference type="Proteomes" id="UP000530412">
    <property type="component" value="Unassembled WGS sequence"/>
</dbReference>